<gene>
    <name evidence="2" type="ORF">Q8814_15055</name>
</gene>
<sequence>MTTASSAPTQDNRKPALVEEDFVGWILFAVLILLVGLAAAVVVGSLAAGLSLAGVLGSIAAVLVVAL</sequence>
<dbReference type="RefSeq" id="WP_330152825.1">
    <property type="nucleotide sequence ID" value="NZ_JAUZMZ010000082.1"/>
</dbReference>
<dbReference type="EMBL" id="JAUZMZ010000082">
    <property type="protein sequence ID" value="MEE2033419.1"/>
    <property type="molecule type" value="Genomic_DNA"/>
</dbReference>
<keyword evidence="1" id="KW-1133">Transmembrane helix</keyword>
<reference evidence="2 3" key="1">
    <citation type="submission" date="2023-08" db="EMBL/GenBank/DDBJ databases">
        <authorList>
            <person name="Girao M."/>
            <person name="Carvalho M.F."/>
        </authorList>
    </citation>
    <scope>NUCLEOTIDE SEQUENCE [LARGE SCALE GENOMIC DNA]</scope>
    <source>
        <strain evidence="2 3">CC-R104</strain>
    </source>
</reference>
<organism evidence="2 3">
    <name type="scientific">Rhodococcus chondri</name>
    <dbReference type="NCBI Taxonomy" id="3065941"/>
    <lineage>
        <taxon>Bacteria</taxon>
        <taxon>Bacillati</taxon>
        <taxon>Actinomycetota</taxon>
        <taxon>Actinomycetes</taxon>
        <taxon>Mycobacteriales</taxon>
        <taxon>Nocardiaceae</taxon>
        <taxon>Rhodococcus</taxon>
    </lineage>
</organism>
<name>A0ABU7JV71_9NOCA</name>
<keyword evidence="3" id="KW-1185">Reference proteome</keyword>
<proteinExistence type="predicted"/>
<protein>
    <submittedName>
        <fullName evidence="2">Uncharacterized protein</fullName>
    </submittedName>
</protein>
<comment type="caution">
    <text evidence="2">The sequence shown here is derived from an EMBL/GenBank/DDBJ whole genome shotgun (WGS) entry which is preliminary data.</text>
</comment>
<keyword evidence="1" id="KW-0472">Membrane</keyword>
<evidence type="ECO:0000256" key="1">
    <source>
        <dbReference type="SAM" id="Phobius"/>
    </source>
</evidence>
<feature type="transmembrane region" description="Helical" evidence="1">
    <location>
        <begin position="48"/>
        <end position="66"/>
    </location>
</feature>
<feature type="transmembrane region" description="Helical" evidence="1">
    <location>
        <begin position="22"/>
        <end position="42"/>
    </location>
</feature>
<evidence type="ECO:0000313" key="3">
    <source>
        <dbReference type="Proteomes" id="UP001331936"/>
    </source>
</evidence>
<accession>A0ABU7JV71</accession>
<evidence type="ECO:0000313" key="2">
    <source>
        <dbReference type="EMBL" id="MEE2033419.1"/>
    </source>
</evidence>
<keyword evidence="1" id="KW-0812">Transmembrane</keyword>
<dbReference type="Proteomes" id="UP001331936">
    <property type="component" value="Unassembled WGS sequence"/>
</dbReference>